<evidence type="ECO:0008006" key="3">
    <source>
        <dbReference type="Google" id="ProtNLM"/>
    </source>
</evidence>
<proteinExistence type="predicted"/>
<accession>A0A231V0M8</accession>
<dbReference type="Pfam" id="PF13692">
    <property type="entry name" value="Glyco_trans_1_4"/>
    <property type="match status" value="1"/>
</dbReference>
<dbReference type="AlphaFoldDB" id="A0A231V0M8"/>
<organism evidence="1 2">
    <name type="scientific">Notoacmeibacter marinus</name>
    <dbReference type="NCBI Taxonomy" id="1876515"/>
    <lineage>
        <taxon>Bacteria</taxon>
        <taxon>Pseudomonadati</taxon>
        <taxon>Pseudomonadota</taxon>
        <taxon>Alphaproteobacteria</taxon>
        <taxon>Hyphomicrobiales</taxon>
        <taxon>Notoacmeibacteraceae</taxon>
        <taxon>Notoacmeibacter</taxon>
    </lineage>
</organism>
<protein>
    <recommendedName>
        <fullName evidence="3">Glycosyl transferase</fullName>
    </recommendedName>
</protein>
<dbReference type="Proteomes" id="UP000215405">
    <property type="component" value="Unassembled WGS sequence"/>
</dbReference>
<evidence type="ECO:0000313" key="2">
    <source>
        <dbReference type="Proteomes" id="UP000215405"/>
    </source>
</evidence>
<gene>
    <name evidence="1" type="ORF">B7H23_01035</name>
</gene>
<name>A0A231V0M8_9HYPH</name>
<sequence>MHLVFVTSLIPPDTPASGFDVANAAMLRALEARVERISVLGYRWPGQDDGSQGASTIVLGEIDARTQNASLTTKLAWLGRAVGTRNTFANAKLRISSPAEIRQKLDALPPIDGFVWNSVQLAGAYPELFRDRPALFIAHNVEHQSALQNAVAATSVFERLLYRREAALLQRLESDLCHRASHVIVLTEDDRQALRLTPDEATVLPLVTPAPEEVPAIEPRVSATMIGSWGWAPNRIGLEWFLQHVAPRLPADFTVEIAGDMPGDIRPPTTGVRFVGRVEDATAFLLGGRMVPLASRAGTGIQLKTLETFELGMPAVATSSSLRGIAHLPPNVVVSDDPTEFASMMVRQAQEGRRIDGSAFRQRQKAALDSAMDRALAALGHDIASFRAA</sequence>
<evidence type="ECO:0000313" key="1">
    <source>
        <dbReference type="EMBL" id="OXT01591.1"/>
    </source>
</evidence>
<dbReference type="SUPFAM" id="SSF53756">
    <property type="entry name" value="UDP-Glycosyltransferase/glycogen phosphorylase"/>
    <property type="match status" value="1"/>
</dbReference>
<dbReference type="EMBL" id="NBYO01000001">
    <property type="protein sequence ID" value="OXT01591.1"/>
    <property type="molecule type" value="Genomic_DNA"/>
</dbReference>
<reference evidence="2" key="1">
    <citation type="journal article" date="2017" name="Int. J. Syst. Evol. Microbiol.">
        <title>Notoacmeibacter marinus gen. nov., sp. nov., isolated from the gut of a limpet and proposal of Notoacmeibacteraceae fam. nov. in the order Rhizobiales of the class Alphaproteobacteria.</title>
        <authorList>
            <person name="Huang Z."/>
            <person name="Guo F."/>
            <person name="Lai Q."/>
        </authorList>
    </citation>
    <scope>NUCLEOTIDE SEQUENCE [LARGE SCALE GENOMIC DNA]</scope>
    <source>
        <strain evidence="2">XMTR2A4</strain>
    </source>
</reference>
<keyword evidence="2" id="KW-1185">Reference proteome</keyword>
<comment type="caution">
    <text evidence="1">The sequence shown here is derived from an EMBL/GenBank/DDBJ whole genome shotgun (WGS) entry which is preliminary data.</text>
</comment>